<reference evidence="1 2" key="1">
    <citation type="submission" date="2019-03" db="EMBL/GenBank/DDBJ databases">
        <title>Genomic Encyclopedia of Type Strains, Phase IV (KMG-IV): sequencing the most valuable type-strain genomes for metagenomic binning, comparative biology and taxonomic classification.</title>
        <authorList>
            <person name="Goeker M."/>
        </authorList>
    </citation>
    <scope>NUCLEOTIDE SEQUENCE [LARGE SCALE GENOMIC DNA]</scope>
    <source>
        <strain evidence="1 2">DSM 100433</strain>
    </source>
</reference>
<keyword evidence="1" id="KW-0489">Methyltransferase</keyword>
<accession>A0A9X8Y856</accession>
<dbReference type="InterPro" id="IPR029063">
    <property type="entry name" value="SAM-dependent_MTases_sf"/>
</dbReference>
<dbReference type="Pfam" id="PF06962">
    <property type="entry name" value="rRNA_methylase"/>
    <property type="match status" value="1"/>
</dbReference>
<dbReference type="PANTHER" id="PTHR35276">
    <property type="entry name" value="S-ADENOSYL-L-METHIONINE-DEPENDENT METHYLTRANSFERASES SUPERFAMILY PROTEIN"/>
    <property type="match status" value="1"/>
</dbReference>
<dbReference type="GO" id="GO:0032259">
    <property type="term" value="P:methylation"/>
    <property type="evidence" value="ECO:0007669"/>
    <property type="project" value="UniProtKB-KW"/>
</dbReference>
<dbReference type="InterPro" id="IPR010719">
    <property type="entry name" value="MnmM_MeTrfase"/>
</dbReference>
<dbReference type="PANTHER" id="PTHR35276:SF1">
    <property type="entry name" value="TRNA (MNM(5)S(2)U34)-METHYLTRANSFERASE, CHLOROPLASTIC"/>
    <property type="match status" value="1"/>
</dbReference>
<dbReference type="CDD" id="cd02440">
    <property type="entry name" value="AdoMet_MTases"/>
    <property type="match status" value="1"/>
</dbReference>
<dbReference type="Proteomes" id="UP000294682">
    <property type="component" value="Unassembled WGS sequence"/>
</dbReference>
<proteinExistence type="predicted"/>
<evidence type="ECO:0000313" key="1">
    <source>
        <dbReference type="EMBL" id="TCL43155.1"/>
    </source>
</evidence>
<dbReference type="GO" id="GO:0008168">
    <property type="term" value="F:methyltransferase activity"/>
    <property type="evidence" value="ECO:0007669"/>
    <property type="project" value="UniProtKB-KW"/>
</dbReference>
<dbReference type="SUPFAM" id="SSF53335">
    <property type="entry name" value="S-adenosyl-L-methionine-dependent methyltransferases"/>
    <property type="match status" value="1"/>
</dbReference>
<keyword evidence="2" id="KW-1185">Reference proteome</keyword>
<organism evidence="1 2">
    <name type="scientific">Harryflintia acetispora</name>
    <dbReference type="NCBI Taxonomy" id="1849041"/>
    <lineage>
        <taxon>Bacteria</taxon>
        <taxon>Bacillati</taxon>
        <taxon>Bacillota</taxon>
        <taxon>Clostridia</taxon>
        <taxon>Eubacteriales</taxon>
        <taxon>Oscillospiraceae</taxon>
        <taxon>Harryflintia</taxon>
    </lineage>
</organism>
<keyword evidence="1" id="KW-0808">Transferase</keyword>
<dbReference type="AlphaFoldDB" id="A0A9X8Y856"/>
<gene>
    <name evidence="1" type="ORF">EDD78_10612</name>
</gene>
<dbReference type="EMBL" id="SLUK01000006">
    <property type="protein sequence ID" value="TCL43155.1"/>
    <property type="molecule type" value="Genomic_DNA"/>
</dbReference>
<name>A0A9X8Y856_9FIRM</name>
<dbReference type="Gene3D" id="3.40.50.150">
    <property type="entry name" value="Vaccinia Virus protein VP39"/>
    <property type="match status" value="1"/>
</dbReference>
<sequence length="192" mass="21149">MSGREYPLNTLGLSHRFLAGHIREGMFCIDATAGRGKDTAFLCSLVGESGRVLAFDIQPEAVESTRALLKEKGFSARARVLLDSHEHMEKYAQAGRVDAVVFNFGYLPGGDHSIYTRPPSSIAAIEAGLRLLRPGGVMSLCIYHGGDTGYEERDALLQYLRTIDSREYTVLLAPFYNRPGDPPIPVFILKET</sequence>
<comment type="caution">
    <text evidence="1">The sequence shown here is derived from an EMBL/GenBank/DDBJ whole genome shotgun (WGS) entry which is preliminary data.</text>
</comment>
<protein>
    <submittedName>
        <fullName evidence="1">rRNA methylase</fullName>
    </submittedName>
</protein>
<dbReference type="RefSeq" id="WP_079698732.1">
    <property type="nucleotide sequence ID" value="NZ_SLUK01000006.1"/>
</dbReference>
<evidence type="ECO:0000313" key="2">
    <source>
        <dbReference type="Proteomes" id="UP000294682"/>
    </source>
</evidence>